<gene>
    <name evidence="2" type="ORF">NPIL_144041</name>
</gene>
<feature type="transmembrane region" description="Helical" evidence="1">
    <location>
        <begin position="44"/>
        <end position="65"/>
    </location>
</feature>
<keyword evidence="3" id="KW-1185">Reference proteome</keyword>
<evidence type="ECO:0000313" key="2">
    <source>
        <dbReference type="EMBL" id="GFS71085.1"/>
    </source>
</evidence>
<proteinExistence type="predicted"/>
<organism evidence="2 3">
    <name type="scientific">Nephila pilipes</name>
    <name type="common">Giant wood spider</name>
    <name type="synonym">Nephila maculata</name>
    <dbReference type="NCBI Taxonomy" id="299642"/>
    <lineage>
        <taxon>Eukaryota</taxon>
        <taxon>Metazoa</taxon>
        <taxon>Ecdysozoa</taxon>
        <taxon>Arthropoda</taxon>
        <taxon>Chelicerata</taxon>
        <taxon>Arachnida</taxon>
        <taxon>Araneae</taxon>
        <taxon>Araneomorphae</taxon>
        <taxon>Entelegynae</taxon>
        <taxon>Araneoidea</taxon>
        <taxon>Nephilidae</taxon>
        <taxon>Nephila</taxon>
    </lineage>
</organism>
<evidence type="ECO:0000256" key="1">
    <source>
        <dbReference type="SAM" id="Phobius"/>
    </source>
</evidence>
<accession>A0A8X6T3A7</accession>
<keyword evidence="1" id="KW-0472">Membrane</keyword>
<name>A0A8X6T3A7_NEPPI</name>
<dbReference type="OrthoDB" id="10447713at2759"/>
<reference evidence="2" key="1">
    <citation type="submission" date="2020-08" db="EMBL/GenBank/DDBJ databases">
        <title>Multicomponent nature underlies the extraordinary mechanical properties of spider dragline silk.</title>
        <authorList>
            <person name="Kono N."/>
            <person name="Nakamura H."/>
            <person name="Mori M."/>
            <person name="Yoshida Y."/>
            <person name="Ohtoshi R."/>
            <person name="Malay A.D."/>
            <person name="Moran D.A.P."/>
            <person name="Tomita M."/>
            <person name="Numata K."/>
            <person name="Arakawa K."/>
        </authorList>
    </citation>
    <scope>NUCLEOTIDE SEQUENCE</scope>
</reference>
<dbReference type="EMBL" id="BMAW01000852">
    <property type="protein sequence ID" value="GFS71085.1"/>
    <property type="molecule type" value="Genomic_DNA"/>
</dbReference>
<sequence length="113" mass="12500">MCLDVRYDDRAKSSQLLLLLNSIVNNIITASDTADEGKSKFTKMFPATCPLLKILLLLVVICFLVQQTEGFCVKAFCDVYPVFQYVCCSMNPDCCASANLEDNNCIKVVIASD</sequence>
<keyword evidence="1" id="KW-0812">Transmembrane</keyword>
<protein>
    <submittedName>
        <fullName evidence="2">Uncharacterized protein</fullName>
    </submittedName>
</protein>
<dbReference type="AlphaFoldDB" id="A0A8X6T3A7"/>
<comment type="caution">
    <text evidence="2">The sequence shown here is derived from an EMBL/GenBank/DDBJ whole genome shotgun (WGS) entry which is preliminary data.</text>
</comment>
<dbReference type="Proteomes" id="UP000887013">
    <property type="component" value="Unassembled WGS sequence"/>
</dbReference>
<evidence type="ECO:0000313" key="3">
    <source>
        <dbReference type="Proteomes" id="UP000887013"/>
    </source>
</evidence>
<keyword evidence="1" id="KW-1133">Transmembrane helix</keyword>